<evidence type="ECO:0000256" key="3">
    <source>
        <dbReference type="ARBA" id="ARBA00012663"/>
    </source>
</evidence>
<proteinExistence type="inferred from homology"/>
<evidence type="ECO:0000259" key="8">
    <source>
        <dbReference type="Pfam" id="PF00754"/>
    </source>
</evidence>
<dbReference type="Gene3D" id="3.20.20.80">
    <property type="entry name" value="Glycosidases"/>
    <property type="match status" value="1"/>
</dbReference>
<feature type="domain" description="F5/8 type C" evidence="8">
    <location>
        <begin position="650"/>
        <end position="753"/>
    </location>
</feature>
<keyword evidence="4" id="KW-0378">Hydrolase</keyword>
<evidence type="ECO:0000256" key="6">
    <source>
        <dbReference type="PIRSR" id="PIRSR625705-1"/>
    </source>
</evidence>
<sequence length="774" mass="87552">MKINKGIGFIFLLLLVVTGCGGKSECSDATCVVPVPESVELKRGNFAFSRNTTYASDGDMYAEVLSDFSDLFEKSAGFVLRAADDVATADVCVETDESLPEEAYTLSVTPQRILIKASGVKGAFYALQTVRQLLPAELESRLLVSGTEWSIPALEISDKPRFGYRGLMLDVSRYFVPKETVLKIIDAASMMKINKLHFHLVDNQGWRLEIKRYPKLTEEGAWRVYREGPFSLKKNPMKPGEDTPVGGFYTQDDIRDIVAFASRRQVEVIPEIEMPAHTNSSLVAYPQYACPSVKHYTAVLPGMGGVNFNTEYCAGNDETFVFLQHILDEVMDLFPSRYVHLGGDEAIKEAWKSCPKCQKRMRELSITDVEDLQGYFMARMTKYVQERGREAIGWDEWTNSKIPDGAVILAWQGLGEAGYKAAEQGHRFIMTPSQIVYLDYYQGPQWFEPRAYFGNNTLKDIYEYEPVQPSWGAEISDNLWGVQASMWTEFIESDRHLEYMLFPRVAALADIAWARKDTKDWASFVRRLDGLAARWEYMDINYSKSMYNLDHKVTPVDGKLVADLSCIRPDVDVRYTLDGTEPLATSALYTDSLVLSDSVTVRAAAFAGNVRKGEILNLPVRWNKATAKPVSGNKNAEVYMLTNGVKGSDKHTDMEWCGWYDQDVSFVLDLEEVTPITRVVVGHAVNYGMGVHYPASMELLVSTDNRNFVPLQRLSFSQKEIFRDGIFTDELVFDDFSVEGRYLKFVIQSPGETPDFHHRVGQGVWLRFDEIEVY</sequence>
<dbReference type="GO" id="GO:0016020">
    <property type="term" value="C:membrane"/>
    <property type="evidence" value="ECO:0007669"/>
    <property type="project" value="TreeGrafter"/>
</dbReference>
<dbReference type="PANTHER" id="PTHR22600:SF57">
    <property type="entry name" value="BETA-N-ACETYLHEXOSAMINIDASE"/>
    <property type="match status" value="1"/>
</dbReference>
<organism evidence="11 12">
    <name type="scientific">Coprobacter secundus subsp. similis</name>
    <dbReference type="NCBI Taxonomy" id="2751153"/>
    <lineage>
        <taxon>Bacteria</taxon>
        <taxon>Pseudomonadati</taxon>
        <taxon>Bacteroidota</taxon>
        <taxon>Bacteroidia</taxon>
        <taxon>Bacteroidales</taxon>
        <taxon>Barnesiellaceae</taxon>
        <taxon>Coprobacter</taxon>
    </lineage>
</organism>
<dbReference type="InterPro" id="IPR015883">
    <property type="entry name" value="Glyco_hydro_20_cat"/>
</dbReference>
<dbReference type="GO" id="GO:0004563">
    <property type="term" value="F:beta-N-acetylhexosaminidase activity"/>
    <property type="evidence" value="ECO:0007669"/>
    <property type="project" value="UniProtKB-EC"/>
</dbReference>
<dbReference type="InterPro" id="IPR025705">
    <property type="entry name" value="Beta_hexosaminidase_sua/sub"/>
</dbReference>
<dbReference type="KEGG" id="copr:Cop2CBH44_00450"/>
<evidence type="ECO:0000256" key="4">
    <source>
        <dbReference type="ARBA" id="ARBA00022801"/>
    </source>
</evidence>
<comment type="catalytic activity">
    <reaction evidence="1">
        <text>Hydrolysis of terminal non-reducing N-acetyl-D-hexosamine residues in N-acetyl-beta-D-hexosaminides.</text>
        <dbReference type="EC" id="3.2.1.52"/>
    </reaction>
</comment>
<protein>
    <recommendedName>
        <fullName evidence="3">beta-N-acetylhexosaminidase</fullName>
        <ecNumber evidence="3">3.2.1.52</ecNumber>
    </recommendedName>
</protein>
<gene>
    <name evidence="11" type="ORF">Cop2CBH44_00450</name>
</gene>
<dbReference type="AlphaFoldDB" id="A0A7G1HSI3"/>
<accession>A0A7G1HSI3</accession>
<dbReference type="SUPFAM" id="SSF51445">
    <property type="entry name" value="(Trans)glycosidases"/>
    <property type="match status" value="1"/>
</dbReference>
<dbReference type="InterPro" id="IPR008979">
    <property type="entry name" value="Galactose-bd-like_sf"/>
</dbReference>
<dbReference type="Pfam" id="PF13290">
    <property type="entry name" value="CHB_HEX_C_1"/>
    <property type="match status" value="1"/>
</dbReference>
<evidence type="ECO:0000256" key="5">
    <source>
        <dbReference type="ARBA" id="ARBA00023295"/>
    </source>
</evidence>
<evidence type="ECO:0000259" key="7">
    <source>
        <dbReference type="Pfam" id="PF00728"/>
    </source>
</evidence>
<keyword evidence="5" id="KW-0326">Glycosidase</keyword>
<reference evidence="12" key="1">
    <citation type="submission" date="2020-07" db="EMBL/GenBank/DDBJ databases">
        <title>Complete genome sequencing of Coprobacter sp. strain 2CBH44.</title>
        <authorList>
            <person name="Sakamoto M."/>
            <person name="Murakami T."/>
            <person name="Mori H."/>
        </authorList>
    </citation>
    <scope>NUCLEOTIDE SEQUENCE [LARGE SCALE GENOMIC DNA]</scope>
    <source>
        <strain evidence="12">2CBH44</strain>
    </source>
</reference>
<evidence type="ECO:0000256" key="2">
    <source>
        <dbReference type="ARBA" id="ARBA00006285"/>
    </source>
</evidence>
<dbReference type="InterPro" id="IPR059177">
    <property type="entry name" value="GH29D-like_dom"/>
</dbReference>
<dbReference type="PANTHER" id="PTHR22600">
    <property type="entry name" value="BETA-HEXOSAMINIDASE"/>
    <property type="match status" value="1"/>
</dbReference>
<evidence type="ECO:0000259" key="10">
    <source>
        <dbReference type="Pfam" id="PF13290"/>
    </source>
</evidence>
<keyword evidence="12" id="KW-1185">Reference proteome</keyword>
<dbReference type="CDD" id="cd06563">
    <property type="entry name" value="GH20_chitobiase-like"/>
    <property type="match status" value="1"/>
</dbReference>
<dbReference type="Pfam" id="PF02838">
    <property type="entry name" value="Glyco_hydro_20b"/>
    <property type="match status" value="1"/>
</dbReference>
<dbReference type="InterPro" id="IPR029018">
    <property type="entry name" value="Hex-like_dom2"/>
</dbReference>
<dbReference type="InterPro" id="IPR000421">
    <property type="entry name" value="FA58C"/>
</dbReference>
<dbReference type="SUPFAM" id="SSF55545">
    <property type="entry name" value="beta-N-acetylhexosaminidase-like domain"/>
    <property type="match status" value="1"/>
</dbReference>
<dbReference type="PRINTS" id="PR00738">
    <property type="entry name" value="GLHYDRLASE20"/>
</dbReference>
<dbReference type="GO" id="GO:0030203">
    <property type="term" value="P:glycosaminoglycan metabolic process"/>
    <property type="evidence" value="ECO:0007669"/>
    <property type="project" value="TreeGrafter"/>
</dbReference>
<dbReference type="Pfam" id="PF00754">
    <property type="entry name" value="F5_F8_type_C"/>
    <property type="match status" value="1"/>
</dbReference>
<dbReference type="GO" id="GO:0005975">
    <property type="term" value="P:carbohydrate metabolic process"/>
    <property type="evidence" value="ECO:0007669"/>
    <property type="project" value="InterPro"/>
</dbReference>
<feature type="domain" description="Beta-hexosaminidase bacterial type N-terminal" evidence="9">
    <location>
        <begin position="32"/>
        <end position="158"/>
    </location>
</feature>
<comment type="similarity">
    <text evidence="2">Belongs to the glycosyl hydrolase 20 family.</text>
</comment>
<dbReference type="RefSeq" id="WP_200755272.1">
    <property type="nucleotide sequence ID" value="NZ_AP023322.1"/>
</dbReference>
<dbReference type="InterPro" id="IPR015882">
    <property type="entry name" value="HEX_bac_N"/>
</dbReference>
<evidence type="ECO:0000259" key="9">
    <source>
        <dbReference type="Pfam" id="PF02838"/>
    </source>
</evidence>
<dbReference type="PROSITE" id="PS51257">
    <property type="entry name" value="PROKAR_LIPOPROTEIN"/>
    <property type="match status" value="1"/>
</dbReference>
<evidence type="ECO:0000256" key="1">
    <source>
        <dbReference type="ARBA" id="ARBA00001231"/>
    </source>
</evidence>
<feature type="active site" description="Proton donor" evidence="6">
    <location>
        <position position="345"/>
    </location>
</feature>
<dbReference type="InterPro" id="IPR017853">
    <property type="entry name" value="GH"/>
</dbReference>
<dbReference type="SUPFAM" id="SSF49785">
    <property type="entry name" value="Galactose-binding domain-like"/>
    <property type="match status" value="1"/>
</dbReference>
<dbReference type="EMBL" id="AP023322">
    <property type="protein sequence ID" value="BCI61692.1"/>
    <property type="molecule type" value="Genomic_DNA"/>
</dbReference>
<evidence type="ECO:0000313" key="11">
    <source>
        <dbReference type="EMBL" id="BCI61692.1"/>
    </source>
</evidence>
<dbReference type="EC" id="3.2.1.52" evidence="3"/>
<feature type="domain" description="Glycoside hydrolase family 20 catalytic" evidence="7">
    <location>
        <begin position="162"/>
        <end position="515"/>
    </location>
</feature>
<evidence type="ECO:0000313" key="12">
    <source>
        <dbReference type="Proteomes" id="UP000594042"/>
    </source>
</evidence>
<dbReference type="Gene3D" id="3.30.379.10">
    <property type="entry name" value="Chitobiase/beta-hexosaminidase domain 2-like"/>
    <property type="match status" value="1"/>
</dbReference>
<feature type="domain" description="GH29D-like beta-sandwich" evidence="10">
    <location>
        <begin position="564"/>
        <end position="609"/>
    </location>
</feature>
<dbReference type="Proteomes" id="UP000594042">
    <property type="component" value="Chromosome"/>
</dbReference>
<dbReference type="Pfam" id="PF00728">
    <property type="entry name" value="Glyco_hydro_20"/>
    <property type="match status" value="1"/>
</dbReference>
<dbReference type="Gene3D" id="2.60.120.260">
    <property type="entry name" value="Galactose-binding domain-like"/>
    <property type="match status" value="1"/>
</dbReference>
<name>A0A7G1HSI3_9BACT</name>